<evidence type="ECO:0000256" key="1">
    <source>
        <dbReference type="SAM" id="Phobius"/>
    </source>
</evidence>
<dbReference type="PANTHER" id="PTHR43471">
    <property type="entry name" value="ABC TRANSPORTER PERMEASE"/>
    <property type="match status" value="1"/>
</dbReference>
<dbReference type="EMBL" id="UINC01112694">
    <property type="protein sequence ID" value="SVC81817.1"/>
    <property type="molecule type" value="Genomic_DNA"/>
</dbReference>
<keyword evidence="1" id="KW-0472">Membrane</keyword>
<accession>A0A382Q9Y3</accession>
<evidence type="ECO:0008006" key="3">
    <source>
        <dbReference type="Google" id="ProtNLM"/>
    </source>
</evidence>
<dbReference type="GO" id="GO:0005886">
    <property type="term" value="C:plasma membrane"/>
    <property type="evidence" value="ECO:0007669"/>
    <property type="project" value="UniProtKB-SubCell"/>
</dbReference>
<gene>
    <name evidence="2" type="ORF">METZ01_LOCUS334671</name>
</gene>
<feature type="transmembrane region" description="Helical" evidence="1">
    <location>
        <begin position="30"/>
        <end position="50"/>
    </location>
</feature>
<feature type="transmembrane region" description="Helical" evidence="1">
    <location>
        <begin position="273"/>
        <end position="295"/>
    </location>
</feature>
<dbReference type="Pfam" id="PF12679">
    <property type="entry name" value="ABC2_membrane_2"/>
    <property type="match status" value="1"/>
</dbReference>
<feature type="transmembrane region" description="Helical" evidence="1">
    <location>
        <begin position="177"/>
        <end position="203"/>
    </location>
</feature>
<feature type="transmembrane region" description="Helical" evidence="1">
    <location>
        <begin position="87"/>
        <end position="108"/>
    </location>
</feature>
<dbReference type="AlphaFoldDB" id="A0A382Q9Y3"/>
<dbReference type="PANTHER" id="PTHR43471:SF10">
    <property type="entry name" value="SLL1107 PROTEIN"/>
    <property type="match status" value="1"/>
</dbReference>
<name>A0A382Q9Y3_9ZZZZ</name>
<dbReference type="GO" id="GO:0140359">
    <property type="term" value="F:ABC-type transporter activity"/>
    <property type="evidence" value="ECO:0007669"/>
    <property type="project" value="InterPro"/>
</dbReference>
<proteinExistence type="predicted"/>
<feature type="transmembrane region" description="Helical" evidence="1">
    <location>
        <begin position="140"/>
        <end position="165"/>
    </location>
</feature>
<organism evidence="2">
    <name type="scientific">marine metagenome</name>
    <dbReference type="NCBI Taxonomy" id="408172"/>
    <lineage>
        <taxon>unclassified sequences</taxon>
        <taxon>metagenomes</taxon>
        <taxon>ecological metagenomes</taxon>
    </lineage>
</organism>
<keyword evidence="1" id="KW-1133">Transmembrane helix</keyword>
<keyword evidence="1" id="KW-0812">Transmembrane</keyword>
<evidence type="ECO:0000313" key="2">
    <source>
        <dbReference type="EMBL" id="SVC81817.1"/>
    </source>
</evidence>
<protein>
    <recommendedName>
        <fullName evidence="3">ABC-2 type transporter domain-containing protein</fullName>
    </recommendedName>
</protein>
<reference evidence="2" key="1">
    <citation type="submission" date="2018-05" db="EMBL/GenBank/DDBJ databases">
        <authorList>
            <person name="Lanie J.A."/>
            <person name="Ng W.-L."/>
            <person name="Kazmierczak K.M."/>
            <person name="Andrzejewski T.M."/>
            <person name="Davidsen T.M."/>
            <person name="Wayne K.J."/>
            <person name="Tettelin H."/>
            <person name="Glass J.I."/>
            <person name="Rusch D."/>
            <person name="Podicherti R."/>
            <person name="Tsui H.-C.T."/>
            <person name="Winkler M.E."/>
        </authorList>
    </citation>
    <scope>NUCLEOTIDE SEQUENCE</scope>
</reference>
<sequence length="299" mass="34256">MEIGNVFNRSKNLFPPILKDCSYRLLVNPLTWVLVVIMLLPCLLGLWVYYDNHDKRQVEEVNGEKIYYFDFDGEGQLELMHENLRELFLSFSSIFIIKFIGVLIAIMFSSEMINEEFNRKTMQILRTTPIMPLEIIFYRYLTGVICMFSILASSSIIMYVILMLGSGIHGIIEELNVLWLVIKIVLFESVAYLGIFCLISAYFERPFLLGIVYWIIWEMIVSGGQYQQITVAHYLESILFDGLKNIGWSVTAEDYGLTKMVGNEAVSIATEPLTAMLIMIGIGLGTMIWGARGLANRQF</sequence>